<dbReference type="EMBL" id="JAESIY010000004">
    <property type="protein sequence ID" value="MBL3656154.1"/>
    <property type="molecule type" value="Genomic_DNA"/>
</dbReference>
<sequence length="157" mass="18096">MKKVVFVIMIIIGLSSCKKPRAAVDYDGLTFRDGVGDGLMLYEKEKKSPIQLKLDYDSVVYDEVNAKTFYKDGVLVQLRDEVLFKEKNPGYYWLYNLKRSDTLPINLMVNGSYVVRNISFKNDTHAYYMSFTVEEDSSIDYEVNPVVYGPFSEIPLL</sequence>
<keyword evidence="2" id="KW-1185">Reference proteome</keyword>
<comment type="caution">
    <text evidence="1">The sequence shown here is derived from an EMBL/GenBank/DDBJ whole genome shotgun (WGS) entry which is preliminary data.</text>
</comment>
<name>A0A937JYZ0_9BACT</name>
<reference evidence="1" key="1">
    <citation type="submission" date="2021-01" db="EMBL/GenBank/DDBJ databases">
        <title>Fulvivirga kasyanovii gen. nov., sp nov., a novel member of the phylum Bacteroidetes isolated from seawater in a mussel farm.</title>
        <authorList>
            <person name="Zhao L.-H."/>
            <person name="Wang Z.-J."/>
        </authorList>
    </citation>
    <scope>NUCLEOTIDE SEQUENCE</scope>
    <source>
        <strain evidence="1">2943</strain>
    </source>
</reference>
<gene>
    <name evidence="1" type="ORF">JL102_08435</name>
</gene>
<organism evidence="1 2">
    <name type="scientific">Fulvivirga sediminis</name>
    <dbReference type="NCBI Taxonomy" id="2803949"/>
    <lineage>
        <taxon>Bacteria</taxon>
        <taxon>Pseudomonadati</taxon>
        <taxon>Bacteroidota</taxon>
        <taxon>Cytophagia</taxon>
        <taxon>Cytophagales</taxon>
        <taxon>Fulvivirgaceae</taxon>
        <taxon>Fulvivirga</taxon>
    </lineage>
</organism>
<evidence type="ECO:0008006" key="3">
    <source>
        <dbReference type="Google" id="ProtNLM"/>
    </source>
</evidence>
<dbReference type="Proteomes" id="UP000659388">
    <property type="component" value="Unassembled WGS sequence"/>
</dbReference>
<protein>
    <recommendedName>
        <fullName evidence="3">Lipoprotein</fullName>
    </recommendedName>
</protein>
<dbReference type="PROSITE" id="PS51257">
    <property type="entry name" value="PROKAR_LIPOPROTEIN"/>
    <property type="match status" value="1"/>
</dbReference>
<evidence type="ECO:0000313" key="1">
    <source>
        <dbReference type="EMBL" id="MBL3656154.1"/>
    </source>
</evidence>
<dbReference type="AlphaFoldDB" id="A0A937JYZ0"/>
<accession>A0A937JYZ0</accession>
<proteinExistence type="predicted"/>
<evidence type="ECO:0000313" key="2">
    <source>
        <dbReference type="Proteomes" id="UP000659388"/>
    </source>
</evidence>
<dbReference type="RefSeq" id="WP_202243948.1">
    <property type="nucleotide sequence ID" value="NZ_JAESIY010000004.1"/>
</dbReference>